<keyword evidence="2" id="KW-1185">Reference proteome</keyword>
<name>A0AAW1KI48_POPJA</name>
<proteinExistence type="predicted"/>
<dbReference type="EMBL" id="JASPKY010000218">
    <property type="protein sequence ID" value="KAK9719545.1"/>
    <property type="molecule type" value="Genomic_DNA"/>
</dbReference>
<gene>
    <name evidence="1" type="ORF">QE152_g22584</name>
</gene>
<comment type="caution">
    <text evidence="1">The sequence shown here is derived from an EMBL/GenBank/DDBJ whole genome shotgun (WGS) entry which is preliminary data.</text>
</comment>
<protein>
    <submittedName>
        <fullName evidence="1">Uncharacterized protein</fullName>
    </submittedName>
</protein>
<sequence>MRCLPEAPVRYWFNIAQKLVTFLVMRCLPEAPWIGQLVEISSSSAALESRVPMSLLAVNNNNQDRNCLL</sequence>
<reference evidence="1 2" key="1">
    <citation type="journal article" date="2024" name="BMC Genomics">
        <title>De novo assembly and annotation of Popillia japonica's genome with initial clues to its potential as an invasive pest.</title>
        <authorList>
            <person name="Cucini C."/>
            <person name="Boschi S."/>
            <person name="Funari R."/>
            <person name="Cardaioli E."/>
            <person name="Iannotti N."/>
            <person name="Marturano G."/>
            <person name="Paoli F."/>
            <person name="Bruttini M."/>
            <person name="Carapelli A."/>
            <person name="Frati F."/>
            <person name="Nardi F."/>
        </authorList>
    </citation>
    <scope>NUCLEOTIDE SEQUENCE [LARGE SCALE GENOMIC DNA]</scope>
    <source>
        <strain evidence="1">DMR45628</strain>
    </source>
</reference>
<dbReference type="Proteomes" id="UP001458880">
    <property type="component" value="Unassembled WGS sequence"/>
</dbReference>
<accession>A0AAW1KI48</accession>
<dbReference type="AlphaFoldDB" id="A0AAW1KI48"/>
<evidence type="ECO:0000313" key="1">
    <source>
        <dbReference type="EMBL" id="KAK9719545.1"/>
    </source>
</evidence>
<organism evidence="1 2">
    <name type="scientific">Popillia japonica</name>
    <name type="common">Japanese beetle</name>
    <dbReference type="NCBI Taxonomy" id="7064"/>
    <lineage>
        <taxon>Eukaryota</taxon>
        <taxon>Metazoa</taxon>
        <taxon>Ecdysozoa</taxon>
        <taxon>Arthropoda</taxon>
        <taxon>Hexapoda</taxon>
        <taxon>Insecta</taxon>
        <taxon>Pterygota</taxon>
        <taxon>Neoptera</taxon>
        <taxon>Endopterygota</taxon>
        <taxon>Coleoptera</taxon>
        <taxon>Polyphaga</taxon>
        <taxon>Scarabaeiformia</taxon>
        <taxon>Scarabaeidae</taxon>
        <taxon>Rutelinae</taxon>
        <taxon>Popillia</taxon>
    </lineage>
</organism>
<evidence type="ECO:0000313" key="2">
    <source>
        <dbReference type="Proteomes" id="UP001458880"/>
    </source>
</evidence>